<dbReference type="HOGENOM" id="CLU_058997_5_1_6"/>
<dbReference type="RefSeq" id="WP_013835257.1">
    <property type="nucleotide sequence ID" value="NC_015581.1"/>
</dbReference>
<name>F6DC92_THICA</name>
<proteinExistence type="predicted"/>
<dbReference type="Proteomes" id="UP000009232">
    <property type="component" value="Chromosome"/>
</dbReference>
<evidence type="ECO:0000256" key="1">
    <source>
        <dbReference type="SAM" id="SignalP"/>
    </source>
</evidence>
<accession>F6DC92</accession>
<keyword evidence="1" id="KW-0732">Signal</keyword>
<reference evidence="2 3" key="1">
    <citation type="submission" date="2011-05" db="EMBL/GenBank/DDBJ databases">
        <title>Complete sequence of Thioalkalimicrobium cyclicum ALM1.</title>
        <authorList>
            <consortium name="US DOE Joint Genome Institute"/>
            <person name="Lucas S."/>
            <person name="Han J."/>
            <person name="Lapidus A."/>
            <person name="Cheng J.-F."/>
            <person name="Goodwin L."/>
            <person name="Pitluck S."/>
            <person name="Peters L."/>
            <person name="Mikhailova N."/>
            <person name="Davenport K."/>
            <person name="Han C."/>
            <person name="Tapia R."/>
            <person name="Land M."/>
            <person name="Hauser L."/>
            <person name="Kyrpides N."/>
            <person name="Ivanova N."/>
            <person name="Pagani I."/>
            <person name="Kappler U."/>
            <person name="Woyke T."/>
        </authorList>
    </citation>
    <scope>NUCLEOTIDE SEQUENCE [LARGE SCALE GENOMIC DNA]</scope>
    <source>
        <strain evidence="3">DSM 14477 / JCM 11371 / ALM1</strain>
    </source>
</reference>
<keyword evidence="3" id="KW-1185">Reference proteome</keyword>
<dbReference type="InterPro" id="IPR007433">
    <property type="entry name" value="DUF481"/>
</dbReference>
<dbReference type="EMBL" id="CP002776">
    <property type="protein sequence ID" value="AEG31478.1"/>
    <property type="molecule type" value="Genomic_DNA"/>
</dbReference>
<protein>
    <recommendedName>
        <fullName evidence="4">Salt-induced outer membrane protein</fullName>
    </recommendedName>
</protein>
<sequence>MIKFMPKTLLTGVISLGLAAPIASHAQTPSLGWNGMGEAGFNSRTGNTVSENLNARLRVSYIQEVTEYKSLLEVQYRSEDNTTNSERYVIDLQADRYFNAARDFYAFVNTRGERDKFADLDSDLSFAVGLGRLLYRTDASLLKGEAGIGYQTVKFIEKDDNFDQVNGRLKLDFDHKFNETYSFVQDLLYFVGPEQYKLETNTGFRAALNSKFSVSASYKYRYNSNPGDAKNGDAKKTDGETNLSLIYRF</sequence>
<dbReference type="STRING" id="717773.Thicy_0706"/>
<dbReference type="OrthoDB" id="5292716at2"/>
<dbReference type="AlphaFoldDB" id="F6DC92"/>
<evidence type="ECO:0000313" key="3">
    <source>
        <dbReference type="Proteomes" id="UP000009232"/>
    </source>
</evidence>
<gene>
    <name evidence="2" type="ordered locus">Thicy_0706</name>
</gene>
<organism evidence="2 3">
    <name type="scientific">Thiomicrospira cyclica (strain DSM 14477 / JCM 11371 / ALM1)</name>
    <name type="common">Thioalkalimicrobium cyclicum</name>
    <dbReference type="NCBI Taxonomy" id="717773"/>
    <lineage>
        <taxon>Bacteria</taxon>
        <taxon>Pseudomonadati</taxon>
        <taxon>Pseudomonadota</taxon>
        <taxon>Gammaproteobacteria</taxon>
        <taxon>Thiotrichales</taxon>
        <taxon>Piscirickettsiaceae</taxon>
        <taxon>Thiomicrospira</taxon>
    </lineage>
</organism>
<feature type="chain" id="PRO_5003333152" description="Salt-induced outer membrane protein" evidence="1">
    <location>
        <begin position="27"/>
        <end position="249"/>
    </location>
</feature>
<evidence type="ECO:0000313" key="2">
    <source>
        <dbReference type="EMBL" id="AEG31478.1"/>
    </source>
</evidence>
<feature type="signal peptide" evidence="1">
    <location>
        <begin position="1"/>
        <end position="26"/>
    </location>
</feature>
<dbReference type="KEGG" id="tcy:Thicy_0706"/>
<evidence type="ECO:0008006" key="4">
    <source>
        <dbReference type="Google" id="ProtNLM"/>
    </source>
</evidence>
<dbReference type="Pfam" id="PF04338">
    <property type="entry name" value="DUF481"/>
    <property type="match status" value="1"/>
</dbReference>
<dbReference type="eggNOG" id="COG3137">
    <property type="taxonomic scope" value="Bacteria"/>
</dbReference>